<feature type="compositionally biased region" description="Low complexity" evidence="1">
    <location>
        <begin position="91"/>
        <end position="102"/>
    </location>
</feature>
<proteinExistence type="predicted"/>
<dbReference type="AlphaFoldDB" id="A0AAV2S4N0"/>
<dbReference type="Proteomes" id="UP001497623">
    <property type="component" value="Unassembled WGS sequence"/>
</dbReference>
<dbReference type="Pfam" id="PF17906">
    <property type="entry name" value="HTH_48"/>
    <property type="match status" value="1"/>
</dbReference>
<evidence type="ECO:0000259" key="2">
    <source>
        <dbReference type="Pfam" id="PF17906"/>
    </source>
</evidence>
<accession>A0AAV2S4N0</accession>
<feature type="domain" description="Mos1 transposase HTH" evidence="2">
    <location>
        <begin position="10"/>
        <end position="52"/>
    </location>
</feature>
<protein>
    <recommendedName>
        <fullName evidence="2">Mos1 transposase HTH domain-containing protein</fullName>
    </recommendedName>
</protein>
<comment type="caution">
    <text evidence="3">The sequence shown here is derived from an EMBL/GenBank/DDBJ whole genome shotgun (WGS) entry which is preliminary data.</text>
</comment>
<evidence type="ECO:0000256" key="1">
    <source>
        <dbReference type="SAM" id="MobiDB-lite"/>
    </source>
</evidence>
<evidence type="ECO:0000313" key="4">
    <source>
        <dbReference type="Proteomes" id="UP001497623"/>
    </source>
</evidence>
<organism evidence="3 4">
    <name type="scientific">Meganyctiphanes norvegica</name>
    <name type="common">Northern krill</name>
    <name type="synonym">Thysanopoda norvegica</name>
    <dbReference type="NCBI Taxonomy" id="48144"/>
    <lineage>
        <taxon>Eukaryota</taxon>
        <taxon>Metazoa</taxon>
        <taxon>Ecdysozoa</taxon>
        <taxon>Arthropoda</taxon>
        <taxon>Crustacea</taxon>
        <taxon>Multicrustacea</taxon>
        <taxon>Malacostraca</taxon>
        <taxon>Eumalacostraca</taxon>
        <taxon>Eucarida</taxon>
        <taxon>Euphausiacea</taxon>
        <taxon>Euphausiidae</taxon>
        <taxon>Meganyctiphanes</taxon>
    </lineage>
</organism>
<dbReference type="InterPro" id="IPR041426">
    <property type="entry name" value="Mos1_HTH"/>
</dbReference>
<name>A0AAV2S4N0_MEGNR</name>
<dbReference type="Gene3D" id="1.10.10.1450">
    <property type="match status" value="1"/>
</dbReference>
<reference evidence="3 4" key="1">
    <citation type="submission" date="2024-05" db="EMBL/GenBank/DDBJ databases">
        <authorList>
            <person name="Wallberg A."/>
        </authorList>
    </citation>
    <scope>NUCLEOTIDE SEQUENCE [LARGE SCALE GENOMIC DNA]</scope>
</reference>
<dbReference type="EMBL" id="CAXKWB010046276">
    <property type="protein sequence ID" value="CAL4163579.1"/>
    <property type="molecule type" value="Genomic_DNA"/>
</dbReference>
<feature type="region of interest" description="Disordered" evidence="1">
    <location>
        <begin position="76"/>
        <end position="102"/>
    </location>
</feature>
<gene>
    <name evidence="3" type="ORF">MNOR_LOCUS33002</name>
</gene>
<keyword evidence="4" id="KW-1185">Reference proteome</keyword>
<sequence length="162" mass="18240">MQRGVKLEQRSALQFCARLGRTASETQQLLNSAYQQDAPRKAATRTYLRRFQTLGIQGNKNSKTNWKMLSLKGVDTHTTDGSESDASDIRNGGSPNSNGNQNTQFHVLDNSLDENENNKVSVTVITENTNENDQIPESDLITIQCPNQFHQPWCKSYISNMF</sequence>
<evidence type="ECO:0000313" key="3">
    <source>
        <dbReference type="EMBL" id="CAL4163579.1"/>
    </source>
</evidence>